<feature type="compositionally biased region" description="Basic and acidic residues" evidence="1">
    <location>
        <begin position="713"/>
        <end position="723"/>
    </location>
</feature>
<dbReference type="InterPro" id="IPR036388">
    <property type="entry name" value="WH-like_DNA-bd_sf"/>
</dbReference>
<dbReference type="InterPro" id="IPR052196">
    <property type="entry name" value="Bact_Kbp"/>
</dbReference>
<dbReference type="InterPro" id="IPR005158">
    <property type="entry name" value="BTAD"/>
</dbReference>
<dbReference type="CDD" id="cd00118">
    <property type="entry name" value="LysM"/>
    <property type="match status" value="1"/>
</dbReference>
<dbReference type="InterPro" id="IPR036779">
    <property type="entry name" value="LysM_dom_sf"/>
</dbReference>
<feature type="region of interest" description="Disordered" evidence="1">
    <location>
        <begin position="664"/>
        <end position="786"/>
    </location>
</feature>
<feature type="compositionally biased region" description="Polar residues" evidence="1">
    <location>
        <begin position="737"/>
        <end position="749"/>
    </location>
</feature>
<keyword evidence="2" id="KW-0472">Membrane</keyword>
<dbReference type="Proteomes" id="UP000292274">
    <property type="component" value="Unassembled WGS sequence"/>
</dbReference>
<feature type="compositionally biased region" description="Low complexity" evidence="1">
    <location>
        <begin position="279"/>
        <end position="301"/>
    </location>
</feature>
<dbReference type="Gene3D" id="3.10.350.10">
    <property type="entry name" value="LysM domain"/>
    <property type="match status" value="1"/>
</dbReference>
<feature type="transmembrane region" description="Helical" evidence="2">
    <location>
        <begin position="66"/>
        <end position="91"/>
    </location>
</feature>
<evidence type="ECO:0000313" key="4">
    <source>
        <dbReference type="EMBL" id="TCB89411.1"/>
    </source>
</evidence>
<keyword evidence="5" id="KW-1185">Reference proteome</keyword>
<dbReference type="SMART" id="SM01043">
    <property type="entry name" value="BTAD"/>
    <property type="match status" value="1"/>
</dbReference>
<feature type="domain" description="LysM" evidence="3">
    <location>
        <begin position="175"/>
        <end position="228"/>
    </location>
</feature>
<evidence type="ECO:0000256" key="1">
    <source>
        <dbReference type="SAM" id="MobiDB-lite"/>
    </source>
</evidence>
<protein>
    <submittedName>
        <fullName evidence="4">Peptidoglycan-binding protein</fullName>
    </submittedName>
</protein>
<evidence type="ECO:0000259" key="3">
    <source>
        <dbReference type="PROSITE" id="PS51782"/>
    </source>
</evidence>
<reference evidence="4 5" key="1">
    <citation type="submission" date="2019-02" db="EMBL/GenBank/DDBJ databases">
        <title>Jishengella sp. nov., isolated from a root of Zingiber montanum.</title>
        <authorList>
            <person name="Kuncharoen N."/>
            <person name="Kudo T."/>
            <person name="Masahiro Y."/>
            <person name="Ohkuma M."/>
            <person name="Tanasupawat S."/>
        </authorList>
    </citation>
    <scope>NUCLEOTIDE SEQUENCE [LARGE SCALE GENOMIC DNA]</scope>
    <source>
        <strain evidence="4 5">PLAI 1-1</strain>
    </source>
</reference>
<comment type="caution">
    <text evidence="4">The sequence shown here is derived from an EMBL/GenBank/DDBJ whole genome shotgun (WGS) entry which is preliminary data.</text>
</comment>
<proteinExistence type="predicted"/>
<feature type="transmembrane region" description="Helical" evidence="2">
    <location>
        <begin position="112"/>
        <end position="131"/>
    </location>
</feature>
<dbReference type="PANTHER" id="PTHR34700">
    <property type="entry name" value="POTASSIUM BINDING PROTEIN KBP"/>
    <property type="match status" value="1"/>
</dbReference>
<accession>A0A4R0G3V3</accession>
<dbReference type="PROSITE" id="PS51782">
    <property type="entry name" value="LYSM"/>
    <property type="match status" value="1"/>
</dbReference>
<dbReference type="Gene3D" id="1.10.10.10">
    <property type="entry name" value="Winged helix-like DNA-binding domain superfamily/Winged helix DNA-binding domain"/>
    <property type="match status" value="1"/>
</dbReference>
<evidence type="ECO:0000313" key="5">
    <source>
        <dbReference type="Proteomes" id="UP000292274"/>
    </source>
</evidence>
<dbReference type="AlphaFoldDB" id="A0A4R0G3V3"/>
<name>A0A4R0G3V3_9ACTN</name>
<gene>
    <name evidence="4" type="ORF">E0H26_27780</name>
</gene>
<dbReference type="EMBL" id="SJJR01000033">
    <property type="protein sequence ID" value="TCB89411.1"/>
    <property type="molecule type" value="Genomic_DNA"/>
</dbReference>
<organism evidence="4 5">
    <name type="scientific">Micromonospora zingiberis</name>
    <dbReference type="NCBI Taxonomy" id="2053011"/>
    <lineage>
        <taxon>Bacteria</taxon>
        <taxon>Bacillati</taxon>
        <taxon>Actinomycetota</taxon>
        <taxon>Actinomycetes</taxon>
        <taxon>Micromonosporales</taxon>
        <taxon>Micromonosporaceae</taxon>
        <taxon>Micromonospora</taxon>
    </lineage>
</organism>
<feature type="region of interest" description="Disordered" evidence="1">
    <location>
        <begin position="211"/>
        <end position="312"/>
    </location>
</feature>
<dbReference type="OrthoDB" id="8444614at2"/>
<feature type="transmembrane region" description="Helical" evidence="2">
    <location>
        <begin position="20"/>
        <end position="40"/>
    </location>
</feature>
<sequence length="1053" mass="113212">MTRHSPSARRTGAGLLHRLVAQLSILATLGGIPYALYALAGNPLPDHIPSWSQLGELLTTRDDGGLFLTAIAWAGWIGWTSFALPLLVEIVCHVFRWRPPRLLGLAWQQRRAAALVAAALSIGAAPAVASANAVTMPTAPPAATAYGQNSVTLTSAQTVTPDAVVSHRPATESRATYVVARGDWLYYIAERTLGDGDRYVDIADLNPEMKKADPRFPDHIVPGQRLRLPADADDRGSRRHATGTIRTPSQPPAAEDAPTPEDTPSQITPATPPPPTSVPTPEASSAPTAIPDSTSTTPTAAAEEKPTDDDSDFDAVLPISAALATAGLLAALLLIRLTQRRRRQRQHRRPGRRIPTPHPVAERQVRAAAQPVDVNRLDQALRALAVGLRDHDPADVPDLAAAWLSGGEVHLMLTQGNPSAPAPFQADSTAMSWMLPAAATLPDVDDTLAPLPVLVTVASRPGGDHLLIDLERTGLLAISGDPERAADLIRYIAAELATNQWSDDAEVVLVGFDPVDAENLITIGGNRITAATSTTEAIERARRRAAANAKAMTDSGITSTLAGRIGDIAADAWMPHVLLIADSTDAKDQLTTLETELRLAGRCGVAVAIVTDTATTWQVEVSNEGSLAIDWLSITNTTATRLPRDQLARLAPVMRAARAAAPIVDEQVPAAPEPEPWAEGTDAHGHLLDDSDAPAQDQDEQQEENGVRGGPVAEHRTTNERVQEGLPAVPEPDRTPVSAQAGTTATQPVDIQALAPISEVARSRTTTPTSSREPHDPTLDEDVDAWYRPDPYRPKIAILGPVEVEAAGEPPDERIRFYSELVVYLAQRGRAGATGDQIDDAIWPERGVNARSRRVAISKVRRWLGESADGAQWLPPNAGPDRLYRLTPGVLLDWQLFRRLRARGEARGAAGAEDLRRALELVRGEPLAGAELPYSSGYRNPYTWLPGSDVQPHNLASAIVDTAHELVNLYLESGDTSEARWAVERAWLADPARLDDHPWLDAMRVAHADNRSAELRALLDDLVRTREVEVPEDLSPDTYAALRELVGNLLKVS</sequence>
<evidence type="ECO:0000256" key="2">
    <source>
        <dbReference type="SAM" id="Phobius"/>
    </source>
</evidence>
<dbReference type="PANTHER" id="PTHR34700:SF3">
    <property type="entry name" value="PHAGE-LIKE ELEMENT PBSX PROTEIN XKDQ"/>
    <property type="match status" value="1"/>
</dbReference>
<dbReference type="InterPro" id="IPR018392">
    <property type="entry name" value="LysM"/>
</dbReference>
<keyword evidence="2" id="KW-0812">Transmembrane</keyword>
<keyword evidence="2" id="KW-1133">Transmembrane helix</keyword>
<feature type="compositionally biased region" description="Low complexity" evidence="1">
    <location>
        <begin position="252"/>
        <end position="269"/>
    </location>
</feature>